<reference evidence="2" key="2">
    <citation type="submission" date="2023-06" db="EMBL/GenBank/DDBJ databases">
        <authorList>
            <consortium name="Lawrence Berkeley National Laboratory"/>
            <person name="Haridas S."/>
            <person name="Hensen N."/>
            <person name="Bonometti L."/>
            <person name="Westerberg I."/>
            <person name="Brannstrom I.O."/>
            <person name="Guillou S."/>
            <person name="Cros-Aarteil S."/>
            <person name="Calhoun S."/>
            <person name="Kuo A."/>
            <person name="Mondo S."/>
            <person name="Pangilinan J."/>
            <person name="Riley R."/>
            <person name="Labutti K."/>
            <person name="Andreopoulos B."/>
            <person name="Lipzen A."/>
            <person name="Chen C."/>
            <person name="Yanf M."/>
            <person name="Daum C."/>
            <person name="Ng V."/>
            <person name="Clum A."/>
            <person name="Steindorff A."/>
            <person name="Ohm R."/>
            <person name="Martin F."/>
            <person name="Silar P."/>
            <person name="Natvig D."/>
            <person name="Lalanne C."/>
            <person name="Gautier V."/>
            <person name="Ament-Velasquez S.L."/>
            <person name="Kruys A."/>
            <person name="Hutchinson M.I."/>
            <person name="Powell A.J."/>
            <person name="Barry K."/>
            <person name="Miller A.N."/>
            <person name="Grigoriev I.V."/>
            <person name="Debuchy R."/>
            <person name="Gladieux P."/>
            <person name="Thoren M.H."/>
            <person name="Johannesson H."/>
        </authorList>
    </citation>
    <scope>NUCLEOTIDE SEQUENCE</scope>
    <source>
        <strain evidence="2">CBS 168.71</strain>
    </source>
</reference>
<gene>
    <name evidence="2" type="ORF">B0H64DRAFT_405117</name>
</gene>
<organism evidence="2 3">
    <name type="scientific">Chaetomium fimeti</name>
    <dbReference type="NCBI Taxonomy" id="1854472"/>
    <lineage>
        <taxon>Eukaryota</taxon>
        <taxon>Fungi</taxon>
        <taxon>Dikarya</taxon>
        <taxon>Ascomycota</taxon>
        <taxon>Pezizomycotina</taxon>
        <taxon>Sordariomycetes</taxon>
        <taxon>Sordariomycetidae</taxon>
        <taxon>Sordariales</taxon>
        <taxon>Chaetomiaceae</taxon>
        <taxon>Chaetomium</taxon>
    </lineage>
</organism>
<feature type="transmembrane region" description="Helical" evidence="1">
    <location>
        <begin position="42"/>
        <end position="59"/>
    </location>
</feature>
<sequence length="60" mass="6557">MLETGWGCSGFWLVWVSSGLRFGGVLRVRVMVVRPSRRTGNISGAIFVFGARLVIAPVYA</sequence>
<evidence type="ECO:0000256" key="1">
    <source>
        <dbReference type="SAM" id="Phobius"/>
    </source>
</evidence>
<evidence type="ECO:0000313" key="3">
    <source>
        <dbReference type="Proteomes" id="UP001278766"/>
    </source>
</evidence>
<dbReference type="AlphaFoldDB" id="A0AAE0LQ18"/>
<dbReference type="RefSeq" id="XP_062657140.1">
    <property type="nucleotide sequence ID" value="XM_062804423.1"/>
</dbReference>
<reference evidence="2" key="1">
    <citation type="journal article" date="2023" name="Mol. Phylogenet. Evol.">
        <title>Genome-scale phylogeny and comparative genomics of the fungal order Sordariales.</title>
        <authorList>
            <person name="Hensen N."/>
            <person name="Bonometti L."/>
            <person name="Westerberg I."/>
            <person name="Brannstrom I.O."/>
            <person name="Guillou S."/>
            <person name="Cros-Aarteil S."/>
            <person name="Calhoun S."/>
            <person name="Haridas S."/>
            <person name="Kuo A."/>
            <person name="Mondo S."/>
            <person name="Pangilinan J."/>
            <person name="Riley R."/>
            <person name="LaButti K."/>
            <person name="Andreopoulos B."/>
            <person name="Lipzen A."/>
            <person name="Chen C."/>
            <person name="Yan M."/>
            <person name="Daum C."/>
            <person name="Ng V."/>
            <person name="Clum A."/>
            <person name="Steindorff A."/>
            <person name="Ohm R.A."/>
            <person name="Martin F."/>
            <person name="Silar P."/>
            <person name="Natvig D.O."/>
            <person name="Lalanne C."/>
            <person name="Gautier V."/>
            <person name="Ament-Velasquez S.L."/>
            <person name="Kruys A."/>
            <person name="Hutchinson M.I."/>
            <person name="Powell A.J."/>
            <person name="Barry K."/>
            <person name="Miller A.N."/>
            <person name="Grigoriev I.V."/>
            <person name="Debuchy R."/>
            <person name="Gladieux P."/>
            <person name="Hiltunen Thoren M."/>
            <person name="Johannesson H."/>
        </authorList>
    </citation>
    <scope>NUCLEOTIDE SEQUENCE</scope>
    <source>
        <strain evidence="2">CBS 168.71</strain>
    </source>
</reference>
<comment type="caution">
    <text evidence="2">The sequence shown here is derived from an EMBL/GenBank/DDBJ whole genome shotgun (WGS) entry which is preliminary data.</text>
</comment>
<dbReference type="Proteomes" id="UP001278766">
    <property type="component" value="Unassembled WGS sequence"/>
</dbReference>
<keyword evidence="1" id="KW-0812">Transmembrane</keyword>
<protein>
    <submittedName>
        <fullName evidence="2">Uncharacterized protein</fullName>
    </submittedName>
</protein>
<accession>A0AAE0LQ18</accession>
<dbReference type="GeneID" id="87841371"/>
<keyword evidence="3" id="KW-1185">Reference proteome</keyword>
<proteinExistence type="predicted"/>
<feature type="transmembrane region" description="Helical" evidence="1">
    <location>
        <begin position="12"/>
        <end position="30"/>
    </location>
</feature>
<evidence type="ECO:0000313" key="2">
    <source>
        <dbReference type="EMBL" id="KAK3293626.1"/>
    </source>
</evidence>
<name>A0AAE0LQ18_9PEZI</name>
<keyword evidence="1" id="KW-0472">Membrane</keyword>
<keyword evidence="1" id="KW-1133">Transmembrane helix</keyword>
<dbReference type="EMBL" id="JAUEPN010000006">
    <property type="protein sequence ID" value="KAK3293626.1"/>
    <property type="molecule type" value="Genomic_DNA"/>
</dbReference>